<name>A0A6C0KVH3_9ZZZZ</name>
<proteinExistence type="predicted"/>
<dbReference type="EMBL" id="MN740989">
    <property type="protein sequence ID" value="QHU21241.1"/>
    <property type="molecule type" value="Genomic_DNA"/>
</dbReference>
<dbReference type="AlphaFoldDB" id="A0A6C0KVH3"/>
<feature type="region of interest" description="Disordered" evidence="1">
    <location>
        <begin position="1"/>
        <end position="41"/>
    </location>
</feature>
<evidence type="ECO:0000313" key="2">
    <source>
        <dbReference type="EMBL" id="QHU21241.1"/>
    </source>
</evidence>
<reference evidence="2" key="1">
    <citation type="journal article" date="2020" name="Nature">
        <title>Giant virus diversity and host interactions through global metagenomics.</title>
        <authorList>
            <person name="Schulz F."/>
            <person name="Roux S."/>
            <person name="Paez-Espino D."/>
            <person name="Jungbluth S."/>
            <person name="Walsh D.A."/>
            <person name="Denef V.J."/>
            <person name="McMahon K.D."/>
            <person name="Konstantinidis K.T."/>
            <person name="Eloe-Fadrosh E.A."/>
            <person name="Kyrpides N.C."/>
            <person name="Woyke T."/>
        </authorList>
    </citation>
    <scope>NUCLEOTIDE SEQUENCE</scope>
    <source>
        <strain evidence="2">GVMAG-S-3300013094-109</strain>
    </source>
</reference>
<sequence>MSANRANASARNRRAGGAEIAPQQQQTGRGGQNQKVTQEQNPKISISDAIGLVTLRLGRLESFMYTINHEGLPSSENLGLEENDRIVDDEVFQSIVSRLDVLEQKINSLSTANTQDTSIENQPLIKTILEKQTAHQLSVYELKDTILKLQTFSLENGERIKKFIEQSELDKNMYNEKIKELTDKYESIQESSVNNSNEEDSDNDSGDDVVEVLEDNTINSNTINLKELIKKELLSENNS</sequence>
<feature type="compositionally biased region" description="Low complexity" evidence="1">
    <location>
        <begin position="1"/>
        <end position="27"/>
    </location>
</feature>
<evidence type="ECO:0000256" key="1">
    <source>
        <dbReference type="SAM" id="MobiDB-lite"/>
    </source>
</evidence>
<feature type="region of interest" description="Disordered" evidence="1">
    <location>
        <begin position="188"/>
        <end position="211"/>
    </location>
</feature>
<feature type="compositionally biased region" description="Acidic residues" evidence="1">
    <location>
        <begin position="197"/>
        <end position="211"/>
    </location>
</feature>
<organism evidence="2">
    <name type="scientific">viral metagenome</name>
    <dbReference type="NCBI Taxonomy" id="1070528"/>
    <lineage>
        <taxon>unclassified sequences</taxon>
        <taxon>metagenomes</taxon>
        <taxon>organismal metagenomes</taxon>
    </lineage>
</organism>
<accession>A0A6C0KVH3</accession>
<protein>
    <submittedName>
        <fullName evidence="2">Uncharacterized protein</fullName>
    </submittedName>
</protein>